<dbReference type="RefSeq" id="WP_013675291.1">
    <property type="nucleotide sequence ID" value="NC_015312.1"/>
</dbReference>
<protein>
    <recommendedName>
        <fullName evidence="3">DUF4232 domain-containing protein</fullName>
    </recommendedName>
</protein>
<dbReference type="OrthoDB" id="3268346at2"/>
<keyword evidence="5" id="KW-1185">Reference proteome</keyword>
<dbReference type="AlphaFoldDB" id="F4CUI0"/>
<evidence type="ECO:0000256" key="1">
    <source>
        <dbReference type="SAM" id="MobiDB-lite"/>
    </source>
</evidence>
<dbReference type="InterPro" id="IPR025326">
    <property type="entry name" value="DUF4232"/>
</dbReference>
<dbReference type="Pfam" id="PF14016">
    <property type="entry name" value="DUF4232"/>
    <property type="match status" value="1"/>
</dbReference>
<evidence type="ECO:0000313" key="5">
    <source>
        <dbReference type="Proteomes" id="UP000007809"/>
    </source>
</evidence>
<dbReference type="KEGG" id="pdx:Psed_3174"/>
<feature type="region of interest" description="Disordered" evidence="1">
    <location>
        <begin position="40"/>
        <end position="79"/>
    </location>
</feature>
<evidence type="ECO:0000313" key="4">
    <source>
        <dbReference type="EMBL" id="AEA25370.1"/>
    </source>
</evidence>
<sequence>MSTRTWGSRVGVRVGGAAAALLAAVVLAGCSGGSDEVNGGTPAATTSAPAATAAPATPAGTGGGTGGSGGGTGGGGNGVPRCTAGELSLSLGQGDAGAGSVFQPLIFTNKGNRTCELTGFPGVSYVAGDDGHQVGPAAEMSGPRGPEVPIAPGRSAQAQVQFVQVANFDAAVCQPTPVRGLRVYPPGETASLFVAMNNQTGCAGNPPGPQLTVKTMTAA</sequence>
<dbReference type="STRING" id="675635.Psed_3174"/>
<dbReference type="Proteomes" id="UP000007809">
    <property type="component" value="Chromosome"/>
</dbReference>
<keyword evidence="2" id="KW-0732">Signal</keyword>
<dbReference type="PROSITE" id="PS51257">
    <property type="entry name" value="PROKAR_LIPOPROTEIN"/>
    <property type="match status" value="1"/>
</dbReference>
<dbReference type="HOGENOM" id="CLU_079632_3_0_11"/>
<feature type="chain" id="PRO_5039250855" description="DUF4232 domain-containing protein" evidence="2">
    <location>
        <begin position="29"/>
        <end position="219"/>
    </location>
</feature>
<feature type="compositionally biased region" description="Low complexity" evidence="1">
    <location>
        <begin position="40"/>
        <end position="59"/>
    </location>
</feature>
<gene>
    <name evidence="4" type="ordered locus">Psed_3174</name>
</gene>
<reference evidence="4 5" key="1">
    <citation type="journal article" date="2011" name="J. Bacteriol.">
        <title>Genome sequence of the 1,4-dioxane-degrading Pseudonocardia dioxanivorans strain CB1190.</title>
        <authorList>
            <person name="Sales C.M."/>
            <person name="Mahendra S."/>
            <person name="Grostern A."/>
            <person name="Parales R.E."/>
            <person name="Goodwin L.A."/>
            <person name="Woyke T."/>
            <person name="Nolan M."/>
            <person name="Lapidus A."/>
            <person name="Chertkov O."/>
            <person name="Ovchinnikova G."/>
            <person name="Sczyrba A."/>
            <person name="Alvarez-Cohen L."/>
        </authorList>
    </citation>
    <scope>NUCLEOTIDE SEQUENCE [LARGE SCALE GENOMIC DNA]</scope>
    <source>
        <strain evidence="5">ATCC 55486 / DSM 44775 / JCM 13855 / CB1190</strain>
    </source>
</reference>
<dbReference type="EMBL" id="CP002593">
    <property type="protein sequence ID" value="AEA25370.1"/>
    <property type="molecule type" value="Genomic_DNA"/>
</dbReference>
<name>F4CUI0_PSEUX</name>
<proteinExistence type="predicted"/>
<feature type="domain" description="DUF4232" evidence="3">
    <location>
        <begin position="82"/>
        <end position="216"/>
    </location>
</feature>
<evidence type="ECO:0000256" key="2">
    <source>
        <dbReference type="SAM" id="SignalP"/>
    </source>
</evidence>
<feature type="compositionally biased region" description="Gly residues" evidence="1">
    <location>
        <begin position="60"/>
        <end position="78"/>
    </location>
</feature>
<evidence type="ECO:0000259" key="3">
    <source>
        <dbReference type="Pfam" id="PF14016"/>
    </source>
</evidence>
<dbReference type="eggNOG" id="ENOG50330G5">
    <property type="taxonomic scope" value="Bacteria"/>
</dbReference>
<feature type="signal peptide" evidence="2">
    <location>
        <begin position="1"/>
        <end position="28"/>
    </location>
</feature>
<accession>F4CUI0</accession>
<organism evidence="4 5">
    <name type="scientific">Pseudonocardia dioxanivorans (strain ATCC 55486 / DSM 44775 / JCM 13855 / CB1190)</name>
    <dbReference type="NCBI Taxonomy" id="675635"/>
    <lineage>
        <taxon>Bacteria</taxon>
        <taxon>Bacillati</taxon>
        <taxon>Actinomycetota</taxon>
        <taxon>Actinomycetes</taxon>
        <taxon>Pseudonocardiales</taxon>
        <taxon>Pseudonocardiaceae</taxon>
        <taxon>Pseudonocardia</taxon>
    </lineage>
</organism>